<dbReference type="RefSeq" id="WP_132317457.1">
    <property type="nucleotide sequence ID" value="NZ_FWZT01000005.1"/>
</dbReference>
<dbReference type="CDD" id="cd00683">
    <property type="entry name" value="Trans_IPPS_HH"/>
    <property type="match status" value="1"/>
</dbReference>
<dbReference type="Pfam" id="PF00494">
    <property type="entry name" value="SQS_PSY"/>
    <property type="match status" value="1"/>
</dbReference>
<reference evidence="3" key="1">
    <citation type="submission" date="2017-04" db="EMBL/GenBank/DDBJ databases">
        <authorList>
            <person name="Varghese N."/>
            <person name="Submissions S."/>
        </authorList>
    </citation>
    <scope>NUCLEOTIDE SEQUENCE [LARGE SCALE GENOMIC DNA]</scope>
    <source>
        <strain evidence="3">RKEM611</strain>
    </source>
</reference>
<dbReference type="SFLD" id="SFLDS00005">
    <property type="entry name" value="Isoprenoid_Synthase_Type_I"/>
    <property type="match status" value="1"/>
</dbReference>
<dbReference type="InterPro" id="IPR008949">
    <property type="entry name" value="Isoprenoid_synthase_dom_sf"/>
</dbReference>
<dbReference type="OrthoDB" id="9807580at2"/>
<dbReference type="EMBL" id="FWZT01000005">
    <property type="protein sequence ID" value="SMF11915.1"/>
    <property type="molecule type" value="Genomic_DNA"/>
</dbReference>
<organism evidence="2 3">
    <name type="scientific">Pseudobacteriovorax antillogorgiicola</name>
    <dbReference type="NCBI Taxonomy" id="1513793"/>
    <lineage>
        <taxon>Bacteria</taxon>
        <taxon>Pseudomonadati</taxon>
        <taxon>Bdellovibrionota</taxon>
        <taxon>Oligoflexia</taxon>
        <taxon>Oligoflexales</taxon>
        <taxon>Pseudobacteriovoracaceae</taxon>
        <taxon>Pseudobacteriovorax</taxon>
    </lineage>
</organism>
<keyword evidence="1" id="KW-0808">Transferase</keyword>
<dbReference type="Gene3D" id="1.10.600.10">
    <property type="entry name" value="Farnesyl Diphosphate Synthase"/>
    <property type="match status" value="1"/>
</dbReference>
<sequence length="305" mass="34860">MSLDEDAYLNKEPKEIMAEHGKSFYWASHLFSKERFQDVALLYAFCRYVDDTADETHPSEAKGALEALKREFRAPHHKLLQRVHKCFRQLGIEYRFAEELISGAQFDVDKGEIESQKDLLVYCYKVAGVVGLMMCPVIGVKQEKANSFALDLGIGMQLTNICRDILEDAQNGRCYLPQEELRLRGIERQALAHQGQTPDALQALVSDYLDLADEYYSSGEQGYGFIPFRPRLAIMVAGKVYQAIGHKIRRQGFQVLQGRTYLNRWEKILVTFRSLLGVLRPTFWLKGRHQKALHHHLQGLPGVSA</sequence>
<dbReference type="PROSITE" id="PS01045">
    <property type="entry name" value="SQUALEN_PHYTOEN_SYN_2"/>
    <property type="match status" value="1"/>
</dbReference>
<evidence type="ECO:0000313" key="3">
    <source>
        <dbReference type="Proteomes" id="UP000192907"/>
    </source>
</evidence>
<evidence type="ECO:0000256" key="1">
    <source>
        <dbReference type="ARBA" id="ARBA00022679"/>
    </source>
</evidence>
<gene>
    <name evidence="2" type="ORF">SAMN06296036_105121</name>
</gene>
<dbReference type="InterPro" id="IPR033904">
    <property type="entry name" value="Trans_IPPS_HH"/>
</dbReference>
<name>A0A1Y6BIX4_9BACT</name>
<keyword evidence="3" id="KW-1185">Reference proteome</keyword>
<dbReference type="SUPFAM" id="SSF48576">
    <property type="entry name" value="Terpenoid synthases"/>
    <property type="match status" value="1"/>
</dbReference>
<evidence type="ECO:0000313" key="2">
    <source>
        <dbReference type="EMBL" id="SMF11915.1"/>
    </source>
</evidence>
<protein>
    <submittedName>
        <fullName evidence="2">Phytoene synthase</fullName>
    </submittedName>
</protein>
<dbReference type="GO" id="GO:0051996">
    <property type="term" value="F:squalene synthase [NAD(P)H] activity"/>
    <property type="evidence" value="ECO:0007669"/>
    <property type="project" value="InterPro"/>
</dbReference>
<dbReference type="InterPro" id="IPR002060">
    <property type="entry name" value="Squ/phyt_synthse"/>
</dbReference>
<dbReference type="STRING" id="1513793.SAMN06296036_105121"/>
<dbReference type="AlphaFoldDB" id="A0A1Y6BIX4"/>
<accession>A0A1Y6BIX4</accession>
<dbReference type="GO" id="GO:0004311">
    <property type="term" value="F:geranylgeranyl diphosphate synthase activity"/>
    <property type="evidence" value="ECO:0007669"/>
    <property type="project" value="InterPro"/>
</dbReference>
<dbReference type="InterPro" id="IPR019845">
    <property type="entry name" value="Squalene/phytoene_synthase_CS"/>
</dbReference>
<dbReference type="SFLD" id="SFLDG01212">
    <property type="entry name" value="Phytoene_synthase_like"/>
    <property type="match status" value="1"/>
</dbReference>
<dbReference type="InterPro" id="IPR044843">
    <property type="entry name" value="Trans_IPPS_bact-type"/>
</dbReference>
<dbReference type="SFLD" id="SFLDG01018">
    <property type="entry name" value="Squalene/Phytoene_Synthase_Lik"/>
    <property type="match status" value="1"/>
</dbReference>
<dbReference type="PANTHER" id="PTHR31480">
    <property type="entry name" value="BIFUNCTIONAL LYCOPENE CYCLASE/PHYTOENE SYNTHASE"/>
    <property type="match status" value="1"/>
</dbReference>
<dbReference type="GO" id="GO:0016117">
    <property type="term" value="P:carotenoid biosynthetic process"/>
    <property type="evidence" value="ECO:0007669"/>
    <property type="project" value="UniProtKB-ARBA"/>
</dbReference>
<dbReference type="Proteomes" id="UP000192907">
    <property type="component" value="Unassembled WGS sequence"/>
</dbReference>
<dbReference type="PROSITE" id="PS01044">
    <property type="entry name" value="SQUALEN_PHYTOEN_SYN_1"/>
    <property type="match status" value="1"/>
</dbReference>
<proteinExistence type="predicted"/>